<dbReference type="InterPro" id="IPR039643">
    <property type="entry name" value="DhaM"/>
</dbReference>
<dbReference type="NCBIfam" id="TIGR02364">
    <property type="entry name" value="dha_pts"/>
    <property type="match status" value="1"/>
</dbReference>
<accession>A0ABP8L7R8</accession>
<gene>
    <name evidence="10" type="primary">dhaM</name>
    <name evidence="10" type="ORF">GCM10023169_18690</name>
</gene>
<dbReference type="InterPro" id="IPR012844">
    <property type="entry name" value="DhaM_N"/>
</dbReference>
<organism evidence="10 11">
    <name type="scientific">Georgenia halophila</name>
    <dbReference type="NCBI Taxonomy" id="620889"/>
    <lineage>
        <taxon>Bacteria</taxon>
        <taxon>Bacillati</taxon>
        <taxon>Actinomycetota</taxon>
        <taxon>Actinomycetes</taxon>
        <taxon>Micrococcales</taxon>
        <taxon>Bogoriellaceae</taxon>
        <taxon>Georgenia</taxon>
    </lineage>
</organism>
<dbReference type="InterPro" id="IPR000032">
    <property type="entry name" value="HPr-like"/>
</dbReference>
<dbReference type="NCBIfam" id="TIGR01003">
    <property type="entry name" value="PTS_HPr_family"/>
    <property type="match status" value="1"/>
</dbReference>
<comment type="function">
    <text evidence="3">General (non sugar-specific) component of the phosphoenolpyruvate-dependent sugar phosphotransferase system (sugar PTS). This major carbohydrate active-transport system catalyzes the phosphorylation of incoming sugar substrates concomitantly with their translocation across the cell membrane. The phosphoryl group from phosphoenolpyruvate (PEP) is transferred to the phosphoryl carrier protein HPr by enzyme I. Phospho-HPr then transfers it to the PTS EIIA domain.</text>
</comment>
<evidence type="ECO:0000256" key="6">
    <source>
        <dbReference type="ARBA" id="ARBA00022679"/>
    </source>
</evidence>
<sequence length="234" mass="22630">MTARTALVVVSHSARLADGVVEVAAQMAPEVTLRAAGGTDDGGIGTSYTLVEAAVTGLLGDAAGVVILTDLGSATMTAESVVEMLEDPDRVTLADGPLVEGAVAAAVAAQGGAGHEEVARVVAAAGASFTGGTAAPVPEEADGGDGEAQTGTFVLVNEVGLHARPAAVLARLVAGYDAKVTVNGVDAASVLALMGLGLEKGDEIQVTASGEQATEALAGVAGAVADGFGEGAAR</sequence>
<dbReference type="GO" id="GO:0016301">
    <property type="term" value="F:kinase activity"/>
    <property type="evidence" value="ECO:0007669"/>
    <property type="project" value="UniProtKB-KW"/>
</dbReference>
<evidence type="ECO:0000256" key="1">
    <source>
        <dbReference type="ARBA" id="ARBA00001113"/>
    </source>
</evidence>
<dbReference type="InterPro" id="IPR001020">
    <property type="entry name" value="PTS_HPr_His_P_site"/>
</dbReference>
<dbReference type="Proteomes" id="UP001500622">
    <property type="component" value="Unassembled WGS sequence"/>
</dbReference>
<reference evidence="11" key="1">
    <citation type="journal article" date="2019" name="Int. J. Syst. Evol. Microbiol.">
        <title>The Global Catalogue of Microorganisms (GCM) 10K type strain sequencing project: providing services to taxonomists for standard genome sequencing and annotation.</title>
        <authorList>
            <consortium name="The Broad Institute Genomics Platform"/>
            <consortium name="The Broad Institute Genome Sequencing Center for Infectious Disease"/>
            <person name="Wu L."/>
            <person name="Ma J."/>
        </authorList>
    </citation>
    <scope>NUCLEOTIDE SEQUENCE [LARGE SCALE GENOMIC DNA]</scope>
    <source>
        <strain evidence="11">JCM 17810</strain>
    </source>
</reference>
<evidence type="ECO:0000313" key="11">
    <source>
        <dbReference type="Proteomes" id="UP001500622"/>
    </source>
</evidence>
<evidence type="ECO:0000259" key="9">
    <source>
        <dbReference type="PROSITE" id="PS51350"/>
    </source>
</evidence>
<dbReference type="SUPFAM" id="SSF55594">
    <property type="entry name" value="HPr-like"/>
    <property type="match status" value="1"/>
</dbReference>
<dbReference type="EMBL" id="BAABGN010000008">
    <property type="protein sequence ID" value="GAA4423280.1"/>
    <property type="molecule type" value="Genomic_DNA"/>
</dbReference>
<proteinExistence type="predicted"/>
<dbReference type="Gene3D" id="3.40.50.510">
    <property type="entry name" value="Phosphotransferase system, mannose-type IIA component"/>
    <property type="match status" value="1"/>
</dbReference>
<feature type="domain" description="HPr" evidence="9">
    <location>
        <begin position="148"/>
        <end position="231"/>
    </location>
</feature>
<name>A0ABP8L7R8_9MICO</name>
<evidence type="ECO:0000259" key="8">
    <source>
        <dbReference type="PROSITE" id="PS51096"/>
    </source>
</evidence>
<dbReference type="CDD" id="cd00367">
    <property type="entry name" value="PTS-HPr_like"/>
    <property type="match status" value="1"/>
</dbReference>
<dbReference type="SUPFAM" id="SSF53062">
    <property type="entry name" value="PTS system fructose IIA component-like"/>
    <property type="match status" value="1"/>
</dbReference>
<dbReference type="InterPro" id="IPR036662">
    <property type="entry name" value="PTS_EIIA_man-typ_sf"/>
</dbReference>
<evidence type="ECO:0000256" key="4">
    <source>
        <dbReference type="ARBA" id="ARBA00012095"/>
    </source>
</evidence>
<dbReference type="InterPro" id="IPR004701">
    <property type="entry name" value="PTS_EIIA_man-typ"/>
</dbReference>
<evidence type="ECO:0000313" key="10">
    <source>
        <dbReference type="EMBL" id="GAA4423280.1"/>
    </source>
</evidence>
<dbReference type="EC" id="2.7.1.121" evidence="4"/>
<comment type="subunit">
    <text evidence="7">Homodimer. The dihydroxyacetone kinase complex is composed of a homodimer of DhaM, a homodimer of DhaK and the subunit DhaL.</text>
</comment>
<protein>
    <recommendedName>
        <fullName evidence="5">Phosphocarrier protein HPr</fullName>
        <ecNumber evidence="4">2.7.1.121</ecNumber>
    </recommendedName>
</protein>
<dbReference type="PROSITE" id="PS51350">
    <property type="entry name" value="PTS_HPR_DOM"/>
    <property type="match status" value="1"/>
</dbReference>
<evidence type="ECO:0000256" key="5">
    <source>
        <dbReference type="ARBA" id="ARBA00020422"/>
    </source>
</evidence>
<keyword evidence="10" id="KW-0418">Kinase</keyword>
<dbReference type="PRINTS" id="PR00107">
    <property type="entry name" value="PHOSPHOCPHPR"/>
</dbReference>
<evidence type="ECO:0000256" key="7">
    <source>
        <dbReference type="ARBA" id="ARBA00046577"/>
    </source>
</evidence>
<comment type="caution">
    <text evidence="10">The sequence shown here is derived from an EMBL/GenBank/DDBJ whole genome shotgun (WGS) entry which is preliminary data.</text>
</comment>
<dbReference type="RefSeq" id="WP_345215989.1">
    <property type="nucleotide sequence ID" value="NZ_BAABGN010000008.1"/>
</dbReference>
<dbReference type="Gene3D" id="3.30.1340.10">
    <property type="entry name" value="HPr-like"/>
    <property type="match status" value="1"/>
</dbReference>
<comment type="function">
    <text evidence="2">Component of the dihydroxyacetone kinase complex, which is responsible for the phosphoenolpyruvate (PEP)-dependent phosphorylation of dihydroxyacetone. DhaM serves as the phosphoryl donor. Is phosphorylated by phosphoenolpyruvate in an EI- and HPr-dependent reaction, and a phosphorelay system on histidine residues finally leads to phosphoryl transfer to DhaL and dihydroxyacetone.</text>
</comment>
<feature type="domain" description="PTS EIIA type-4" evidence="8">
    <location>
        <begin position="4"/>
        <end position="130"/>
    </location>
</feature>
<dbReference type="Pfam" id="PF03610">
    <property type="entry name" value="EIIA-man"/>
    <property type="match status" value="1"/>
</dbReference>
<evidence type="ECO:0000256" key="3">
    <source>
        <dbReference type="ARBA" id="ARBA00003681"/>
    </source>
</evidence>
<dbReference type="PROSITE" id="PS51096">
    <property type="entry name" value="PTS_EIIA_TYPE_4"/>
    <property type="match status" value="1"/>
</dbReference>
<dbReference type="PROSITE" id="PS00369">
    <property type="entry name" value="PTS_HPR_HIS"/>
    <property type="match status" value="1"/>
</dbReference>
<dbReference type="InterPro" id="IPR035895">
    <property type="entry name" value="HPr-like_sf"/>
</dbReference>
<dbReference type="Pfam" id="PF00381">
    <property type="entry name" value="PTS-HPr"/>
    <property type="match status" value="1"/>
</dbReference>
<comment type="catalytic activity">
    <reaction evidence="1">
        <text>dihydroxyacetone + phosphoenolpyruvate = dihydroxyacetone phosphate + pyruvate</text>
        <dbReference type="Rhea" id="RHEA:18381"/>
        <dbReference type="ChEBI" id="CHEBI:15361"/>
        <dbReference type="ChEBI" id="CHEBI:16016"/>
        <dbReference type="ChEBI" id="CHEBI:57642"/>
        <dbReference type="ChEBI" id="CHEBI:58702"/>
        <dbReference type="EC" id="2.7.1.121"/>
    </reaction>
</comment>
<keyword evidence="11" id="KW-1185">Reference proteome</keyword>
<dbReference type="PANTHER" id="PTHR38594:SF1">
    <property type="entry name" value="PEP-DEPENDENT DIHYDROXYACETONE KINASE, PHOSPHORYL DONOR SUBUNIT DHAM"/>
    <property type="match status" value="1"/>
</dbReference>
<keyword evidence="6" id="KW-0808">Transferase</keyword>
<dbReference type="PANTHER" id="PTHR38594">
    <property type="entry name" value="PEP-DEPENDENT DIHYDROXYACETONE KINASE, PHOSPHORYL DONOR SUBUNIT DHAM"/>
    <property type="match status" value="1"/>
</dbReference>
<evidence type="ECO:0000256" key="2">
    <source>
        <dbReference type="ARBA" id="ARBA00002788"/>
    </source>
</evidence>